<name>A0A8D8DI49_CULPI</name>
<proteinExistence type="predicted"/>
<evidence type="ECO:0000313" key="1">
    <source>
        <dbReference type="EMBL" id="CAG6512852.1"/>
    </source>
</evidence>
<dbReference type="EMBL" id="HBUE01271943">
    <property type="protein sequence ID" value="CAG6564319.1"/>
    <property type="molecule type" value="Transcribed_RNA"/>
</dbReference>
<reference evidence="1" key="1">
    <citation type="submission" date="2021-05" db="EMBL/GenBank/DDBJ databases">
        <authorList>
            <person name="Alioto T."/>
            <person name="Alioto T."/>
            <person name="Gomez Garrido J."/>
        </authorList>
    </citation>
    <scope>NUCLEOTIDE SEQUENCE</scope>
</reference>
<protein>
    <submittedName>
        <fullName evidence="1">(northern house mosquito) hypothetical protein</fullName>
    </submittedName>
</protein>
<sequence>MIITASLGFPGWSWSGAEVAGFATCSRIDCGTATRLETIVSDGRAVVVFAVVVDFPPNLASLALCCSCCSRRNVLWVVRASEAAVSSLIVLAALRKMFSKNLWHFSDSYCSFLQHRMERRRRRSSS</sequence>
<accession>A0A8D8DI49</accession>
<organism evidence="1">
    <name type="scientific">Culex pipiens</name>
    <name type="common">House mosquito</name>
    <dbReference type="NCBI Taxonomy" id="7175"/>
    <lineage>
        <taxon>Eukaryota</taxon>
        <taxon>Metazoa</taxon>
        <taxon>Ecdysozoa</taxon>
        <taxon>Arthropoda</taxon>
        <taxon>Hexapoda</taxon>
        <taxon>Insecta</taxon>
        <taxon>Pterygota</taxon>
        <taxon>Neoptera</taxon>
        <taxon>Endopterygota</taxon>
        <taxon>Diptera</taxon>
        <taxon>Nematocera</taxon>
        <taxon>Culicoidea</taxon>
        <taxon>Culicidae</taxon>
        <taxon>Culicinae</taxon>
        <taxon>Culicini</taxon>
        <taxon>Culex</taxon>
        <taxon>Culex</taxon>
    </lineage>
</organism>
<dbReference type="EMBL" id="HBUE01166624">
    <property type="protein sequence ID" value="CAG6512852.1"/>
    <property type="molecule type" value="Transcribed_RNA"/>
</dbReference>
<dbReference type="AlphaFoldDB" id="A0A8D8DI49"/>